<comment type="caution">
    <text evidence="1">The sequence shown here is derived from an EMBL/GenBank/DDBJ whole genome shotgun (WGS) entry which is preliminary data.</text>
</comment>
<keyword evidence="2" id="KW-1185">Reference proteome</keyword>
<dbReference type="Proteomes" id="UP000321248">
    <property type="component" value="Unassembled WGS sequence"/>
</dbReference>
<evidence type="ECO:0000313" key="1">
    <source>
        <dbReference type="EMBL" id="TXK64519.1"/>
    </source>
</evidence>
<proteinExistence type="predicted"/>
<name>A0A5C8KWN2_9GAMM</name>
<organism evidence="1 2">
    <name type="scientific">Alkalisalibacterium limincola</name>
    <dbReference type="NCBI Taxonomy" id="2699169"/>
    <lineage>
        <taxon>Bacteria</taxon>
        <taxon>Pseudomonadati</taxon>
        <taxon>Pseudomonadota</taxon>
        <taxon>Gammaproteobacteria</taxon>
        <taxon>Lysobacterales</taxon>
        <taxon>Lysobacteraceae</taxon>
        <taxon>Alkalisalibacterium</taxon>
    </lineage>
</organism>
<reference evidence="1 2" key="1">
    <citation type="submission" date="2019-08" db="EMBL/GenBank/DDBJ databases">
        <authorList>
            <person name="Karlyshev A.V."/>
        </authorList>
    </citation>
    <scope>NUCLEOTIDE SEQUENCE [LARGE SCALE GENOMIC DNA]</scope>
    <source>
        <strain evidence="1 2">Alg18-2.2</strain>
    </source>
</reference>
<sequence>MMRIFLIALVGFAAYKGYQHLQRPSVSVEPLLDRPYLVVYGRESCSVTRRTLRDLNDARVRYRFESVDDDAVADVLHERMRGMGLDTRRYYLPVVDLNNTITVRPENEQLIRNAKALSL</sequence>
<evidence type="ECO:0000313" key="2">
    <source>
        <dbReference type="Proteomes" id="UP000321248"/>
    </source>
</evidence>
<protein>
    <recommendedName>
        <fullName evidence="3">Glutaredoxin domain-containing protein</fullName>
    </recommendedName>
</protein>
<dbReference type="RefSeq" id="WP_147891330.1">
    <property type="nucleotide sequence ID" value="NZ_VRTS01000003.1"/>
</dbReference>
<dbReference type="OrthoDB" id="6057795at2"/>
<dbReference type="AlphaFoldDB" id="A0A5C8KWN2"/>
<dbReference type="Gene3D" id="3.40.30.10">
    <property type="entry name" value="Glutaredoxin"/>
    <property type="match status" value="1"/>
</dbReference>
<evidence type="ECO:0008006" key="3">
    <source>
        <dbReference type="Google" id="ProtNLM"/>
    </source>
</evidence>
<dbReference type="EMBL" id="VRTS01000003">
    <property type="protein sequence ID" value="TXK64519.1"/>
    <property type="molecule type" value="Genomic_DNA"/>
</dbReference>
<gene>
    <name evidence="1" type="ORF">FU658_06480</name>
</gene>
<accession>A0A5C8KWN2</accession>